<name>A0A6C0BDD2_9ZZZZ</name>
<reference evidence="1" key="1">
    <citation type="journal article" date="2020" name="Nature">
        <title>Giant virus diversity and host interactions through global metagenomics.</title>
        <authorList>
            <person name="Schulz F."/>
            <person name="Roux S."/>
            <person name="Paez-Espino D."/>
            <person name="Jungbluth S."/>
            <person name="Walsh D.A."/>
            <person name="Denef V.J."/>
            <person name="McMahon K.D."/>
            <person name="Konstantinidis K.T."/>
            <person name="Eloe-Fadrosh E.A."/>
            <person name="Kyrpides N.C."/>
            <person name="Woyke T."/>
        </authorList>
    </citation>
    <scope>NUCLEOTIDE SEQUENCE</scope>
    <source>
        <strain evidence="1">GVMAG-M-3300010160-4</strain>
    </source>
</reference>
<dbReference type="EMBL" id="MN739127">
    <property type="protein sequence ID" value="QHS90116.1"/>
    <property type="molecule type" value="Genomic_DNA"/>
</dbReference>
<organism evidence="1">
    <name type="scientific">viral metagenome</name>
    <dbReference type="NCBI Taxonomy" id="1070528"/>
    <lineage>
        <taxon>unclassified sequences</taxon>
        <taxon>metagenomes</taxon>
        <taxon>organismal metagenomes</taxon>
    </lineage>
</organism>
<proteinExistence type="predicted"/>
<evidence type="ECO:0000313" key="1">
    <source>
        <dbReference type="EMBL" id="QHS90116.1"/>
    </source>
</evidence>
<dbReference type="AlphaFoldDB" id="A0A6C0BDD2"/>
<sequence>MADRDDDFTVHDNTFTSNTALNIINLFSKFREGDIKNSHDYFFRRTNNLEGGSNMLQNPVEYIINDYLSQIGDKSQMVEYWYRGVWLDVKCHQDLNEFLLASKDIVINPNHGHIMYLSELTDEAGTVLFSKDNKYVSIIYPKIGRTVRFNGKCFHYVPNPFNYMFGDDGSIIPKKPRFVLLFNTWNEYIPDPKEKRLTSKLKSRPTVNDFSEWIKLPLFQTVRLNDSSFKFRVRYMGESMRRFNRKKVGEFYVNPRFKKDGYHQRLIKYEIKPVTNGNDETEKI</sequence>
<accession>A0A6C0BDD2</accession>
<protein>
    <submittedName>
        <fullName evidence="1">Uncharacterized protein</fullName>
    </submittedName>
</protein>